<proteinExistence type="predicted"/>
<name>A0ABT7VTS3_9GAMM</name>
<dbReference type="EMBL" id="JAUCGM010000382">
    <property type="protein sequence ID" value="MDM8562976.1"/>
    <property type="molecule type" value="Genomic_DNA"/>
</dbReference>
<gene>
    <name evidence="1" type="ORF">QUF54_06450</name>
</gene>
<evidence type="ECO:0000313" key="1">
    <source>
        <dbReference type="EMBL" id="MDM8562976.1"/>
    </source>
</evidence>
<keyword evidence="2" id="KW-1185">Reference proteome</keyword>
<comment type="caution">
    <text evidence="1">The sequence shown here is derived from an EMBL/GenBank/DDBJ whole genome shotgun (WGS) entry which is preliminary data.</text>
</comment>
<evidence type="ECO:0000313" key="2">
    <source>
        <dbReference type="Proteomes" id="UP001171945"/>
    </source>
</evidence>
<reference evidence="1" key="1">
    <citation type="submission" date="2023-06" db="EMBL/GenBank/DDBJ databases">
        <title>Uncultivated large filamentous bacteria from sulfidic sediments reveal new species and different genomic features in energy metabolism and defense.</title>
        <authorList>
            <person name="Fonseca A."/>
        </authorList>
    </citation>
    <scope>NUCLEOTIDE SEQUENCE</scope>
    <source>
        <strain evidence="1">HSG4</strain>
    </source>
</reference>
<organism evidence="1 2">
    <name type="scientific">Candidatus Marithioploca araucensis</name>
    <dbReference type="NCBI Taxonomy" id="70273"/>
    <lineage>
        <taxon>Bacteria</taxon>
        <taxon>Pseudomonadati</taxon>
        <taxon>Pseudomonadota</taxon>
        <taxon>Gammaproteobacteria</taxon>
        <taxon>Thiotrichales</taxon>
        <taxon>Thiotrichaceae</taxon>
        <taxon>Candidatus Marithioploca</taxon>
    </lineage>
</organism>
<accession>A0ABT7VTS3</accession>
<sequence length="128" mass="14695">MPRKKQPSIAVKKALEQMPKESQSAYKPISVQLTQSQLDKLKEITMLGMNERFALNLAMRYAMTYAKKKSKSVETLKGFPKKFGHKTIDVAPTADTIMMLTENDLMDKSRELVVFGLKVFHERLFNIK</sequence>
<dbReference type="Proteomes" id="UP001171945">
    <property type="component" value="Unassembled WGS sequence"/>
</dbReference>
<protein>
    <submittedName>
        <fullName evidence="1">Uncharacterized protein</fullName>
    </submittedName>
</protein>